<gene>
    <name evidence="2" type="ORF">E5225_09545</name>
</gene>
<feature type="region of interest" description="Disordered" evidence="1">
    <location>
        <begin position="233"/>
        <end position="298"/>
    </location>
</feature>
<reference evidence="2 3" key="1">
    <citation type="submission" date="2019-04" db="EMBL/GenBank/DDBJ databases">
        <title>Isolation and identification of Cellulomonas shaoxiangyii sp. Nov. isolated from feces of the Tibetan antelopes (Pantholops hodgsonii) in the Qinghai-Tibet plateau of China.</title>
        <authorList>
            <person name="Tian Z."/>
        </authorList>
    </citation>
    <scope>NUCLEOTIDE SEQUENCE [LARGE SCALE GENOMIC DNA]</scope>
    <source>
        <strain evidence="2 3">Z28</strain>
    </source>
</reference>
<evidence type="ECO:0000313" key="3">
    <source>
        <dbReference type="Proteomes" id="UP000296469"/>
    </source>
</evidence>
<feature type="compositionally biased region" description="Basic and acidic residues" evidence="1">
    <location>
        <begin position="258"/>
        <end position="272"/>
    </location>
</feature>
<evidence type="ECO:0000256" key="1">
    <source>
        <dbReference type="SAM" id="MobiDB-lite"/>
    </source>
</evidence>
<protein>
    <submittedName>
        <fullName evidence="2">Cobalamin biosynthesis protein CbiX</fullName>
    </submittedName>
</protein>
<keyword evidence="3" id="KW-1185">Reference proteome</keyword>
<dbReference type="Gene3D" id="3.40.50.1400">
    <property type="match status" value="1"/>
</dbReference>
<evidence type="ECO:0000313" key="2">
    <source>
        <dbReference type="EMBL" id="QCB93768.1"/>
    </source>
</evidence>
<dbReference type="SUPFAM" id="SSF53800">
    <property type="entry name" value="Chelatase"/>
    <property type="match status" value="1"/>
</dbReference>
<dbReference type="AlphaFoldDB" id="A0A4P7SJA0"/>
<dbReference type="RefSeq" id="WP_135974353.1">
    <property type="nucleotide sequence ID" value="NZ_CP039291.1"/>
</dbReference>
<dbReference type="KEGG" id="celz:E5225_09545"/>
<sequence>MTVSGGARAVLVGGHESRNGADLQPLLRDLPGAVVTASGRPLHDVVTTLLAADDAPVAVLPMTWGRDPRLVADSARTLHWLARGPGAGRIALCAPFGTADHLVALLRRAATETAARHPGAAVVVSAPTGGPFDDAELHRVAHLVRTHGAGPDVEVACVAAPADLARAVHRARALGAPEVVVVPAGFATSDPLADALDDATSYGPLVAGPAVARIVRERVAAAEHALQHGDDGVADGLLADHDHGYAHSHAGVPGGGGHPHEHGPGAPHEHGHAHPHAHPHAHHEDGTRTPGLVHSHPA</sequence>
<proteinExistence type="predicted"/>
<organism evidence="2 3">
    <name type="scientific">Cellulomonas shaoxiangyii</name>
    <dbReference type="NCBI Taxonomy" id="2566013"/>
    <lineage>
        <taxon>Bacteria</taxon>
        <taxon>Bacillati</taxon>
        <taxon>Actinomycetota</taxon>
        <taxon>Actinomycetes</taxon>
        <taxon>Micrococcales</taxon>
        <taxon>Cellulomonadaceae</taxon>
        <taxon>Cellulomonas</taxon>
    </lineage>
</organism>
<name>A0A4P7SJA0_9CELL</name>
<dbReference type="Proteomes" id="UP000296469">
    <property type="component" value="Chromosome"/>
</dbReference>
<dbReference type="EMBL" id="CP039291">
    <property type="protein sequence ID" value="QCB93768.1"/>
    <property type="molecule type" value="Genomic_DNA"/>
</dbReference>
<accession>A0A4P7SJA0</accession>
<dbReference type="OrthoDB" id="4924750at2"/>